<dbReference type="STRING" id="3750.A0A498JYQ1"/>
<evidence type="ECO:0000313" key="3">
    <source>
        <dbReference type="Proteomes" id="UP000290289"/>
    </source>
</evidence>
<comment type="caution">
    <text evidence="2">The sequence shown here is derived from an EMBL/GenBank/DDBJ whole genome shotgun (WGS) entry which is preliminary data.</text>
</comment>
<evidence type="ECO:0000259" key="1">
    <source>
        <dbReference type="Pfam" id="PF05699"/>
    </source>
</evidence>
<dbReference type="SUPFAM" id="SSF53098">
    <property type="entry name" value="Ribonuclease H-like"/>
    <property type="match status" value="1"/>
</dbReference>
<name>A0A498JYQ1_MALDO</name>
<dbReference type="PANTHER" id="PTHR23272">
    <property type="entry name" value="BED FINGER-RELATED"/>
    <property type="match status" value="1"/>
</dbReference>
<proteinExistence type="predicted"/>
<protein>
    <recommendedName>
        <fullName evidence="1">HAT C-terminal dimerisation domain-containing protein</fullName>
    </recommendedName>
</protein>
<sequence length="93" mass="10689">MDKQFKCLKWWKVHQEKYPISAKIARDVFAIPVSTVTSESTFSTGGRILDDYRSTLTPKMVEALICTQNWLKSPPIFSEVESSSIENMEIMSR</sequence>
<evidence type="ECO:0000313" key="2">
    <source>
        <dbReference type="EMBL" id="RXI01020.1"/>
    </source>
</evidence>
<dbReference type="Proteomes" id="UP000290289">
    <property type="component" value="Chromosome 4"/>
</dbReference>
<dbReference type="GO" id="GO:0046983">
    <property type="term" value="F:protein dimerization activity"/>
    <property type="evidence" value="ECO:0007669"/>
    <property type="project" value="InterPro"/>
</dbReference>
<feature type="domain" description="HAT C-terminal dimerisation" evidence="1">
    <location>
        <begin position="3"/>
        <end position="71"/>
    </location>
</feature>
<dbReference type="InterPro" id="IPR008906">
    <property type="entry name" value="HATC_C_dom"/>
</dbReference>
<keyword evidence="3" id="KW-1185">Reference proteome</keyword>
<gene>
    <name evidence="2" type="ORF">DVH24_001254</name>
</gene>
<organism evidence="2 3">
    <name type="scientific">Malus domestica</name>
    <name type="common">Apple</name>
    <name type="synonym">Pyrus malus</name>
    <dbReference type="NCBI Taxonomy" id="3750"/>
    <lineage>
        <taxon>Eukaryota</taxon>
        <taxon>Viridiplantae</taxon>
        <taxon>Streptophyta</taxon>
        <taxon>Embryophyta</taxon>
        <taxon>Tracheophyta</taxon>
        <taxon>Spermatophyta</taxon>
        <taxon>Magnoliopsida</taxon>
        <taxon>eudicotyledons</taxon>
        <taxon>Gunneridae</taxon>
        <taxon>Pentapetalae</taxon>
        <taxon>rosids</taxon>
        <taxon>fabids</taxon>
        <taxon>Rosales</taxon>
        <taxon>Rosaceae</taxon>
        <taxon>Amygdaloideae</taxon>
        <taxon>Maleae</taxon>
        <taxon>Malus</taxon>
    </lineage>
</organism>
<dbReference type="PANTHER" id="PTHR23272:SF161">
    <property type="entry name" value="ZINC FINGER BED DOMAIN-CONTAINING PROTEIN RICESLEEPER 1-LIKE"/>
    <property type="match status" value="1"/>
</dbReference>
<accession>A0A498JYQ1</accession>
<dbReference type="Pfam" id="PF05699">
    <property type="entry name" value="Dimer_Tnp_hAT"/>
    <property type="match status" value="1"/>
</dbReference>
<dbReference type="EMBL" id="RDQH01000330">
    <property type="protein sequence ID" value="RXI01020.1"/>
    <property type="molecule type" value="Genomic_DNA"/>
</dbReference>
<dbReference type="AlphaFoldDB" id="A0A498JYQ1"/>
<dbReference type="InterPro" id="IPR012337">
    <property type="entry name" value="RNaseH-like_sf"/>
</dbReference>
<reference evidence="2 3" key="1">
    <citation type="submission" date="2018-10" db="EMBL/GenBank/DDBJ databases">
        <title>A high-quality apple genome assembly.</title>
        <authorList>
            <person name="Hu J."/>
        </authorList>
    </citation>
    <scope>NUCLEOTIDE SEQUENCE [LARGE SCALE GENOMIC DNA]</scope>
    <source>
        <strain evidence="3">cv. HFTH1</strain>
        <tissue evidence="2">Young leaf</tissue>
    </source>
</reference>